<comment type="subcellular location">
    <subcellularLocation>
        <location evidence="1">Peroxisome</location>
    </subcellularLocation>
</comment>
<dbReference type="SUPFAM" id="SSF56801">
    <property type="entry name" value="Acetyl-CoA synthetase-like"/>
    <property type="match status" value="1"/>
</dbReference>
<feature type="transmembrane region" description="Helical" evidence="5">
    <location>
        <begin position="230"/>
        <end position="250"/>
    </location>
</feature>
<gene>
    <name evidence="7" type="ORF">HPB48_000161</name>
</gene>
<evidence type="ECO:0000313" key="8">
    <source>
        <dbReference type="Proteomes" id="UP000821853"/>
    </source>
</evidence>
<keyword evidence="5" id="KW-1133">Transmembrane helix</keyword>
<feature type="domain" description="AMP-dependent synthetase/ligase" evidence="6">
    <location>
        <begin position="34"/>
        <end position="332"/>
    </location>
</feature>
<dbReference type="PANTHER" id="PTHR24096">
    <property type="entry name" value="LONG-CHAIN-FATTY-ACID--COA LIGASE"/>
    <property type="match status" value="1"/>
</dbReference>
<proteinExistence type="inferred from homology"/>
<evidence type="ECO:0000256" key="2">
    <source>
        <dbReference type="ARBA" id="ARBA00006432"/>
    </source>
</evidence>
<keyword evidence="4" id="KW-0576">Peroxisome</keyword>
<sequence length="344" mass="37247">MEGLADDVAIEDLVVKSTVRNLEIPVVDVPTFLRNSWKKAPGATAIIDAANGDRITCNQLEETAERIAAGFQDLGVKPGDTVAFVSSNSVDLVMALVATTLAGATIACAKATFNEREIEAVLNLTKPSLVFCDMTSAEKARKACQDVASVKVLVATGDCDGMVNFAKLKSTPRGRFTTPPCVGPDSIFTVFQSSGSTGLPKGSLITHRSFVAELVAFTYKNRSVRYSRVFLLYLPVMHAAPFWLLFMMLAQQVELVLPSPGDLNSILHLIEKYQVDNMFIYPTHALQIVQRGLPPVIDISSVRYVLIAGSSIPQQAMRAFAQLFNGCKIIHGENFTLSPSQAGF</sequence>
<accession>A0A9J6FMP0</accession>
<dbReference type="VEuPathDB" id="VectorBase:HLOH_048468"/>
<evidence type="ECO:0000256" key="5">
    <source>
        <dbReference type="SAM" id="Phobius"/>
    </source>
</evidence>
<comment type="caution">
    <text evidence="7">The sequence shown here is derived from an EMBL/GenBank/DDBJ whole genome shotgun (WGS) entry which is preliminary data.</text>
</comment>
<protein>
    <recommendedName>
        <fullName evidence="6">AMP-dependent synthetase/ligase domain-containing protein</fullName>
    </recommendedName>
</protein>
<evidence type="ECO:0000256" key="1">
    <source>
        <dbReference type="ARBA" id="ARBA00004275"/>
    </source>
</evidence>
<name>A0A9J6FMP0_HAELO</name>
<evidence type="ECO:0000259" key="6">
    <source>
        <dbReference type="Pfam" id="PF00501"/>
    </source>
</evidence>
<organism evidence="7 8">
    <name type="scientific">Haemaphysalis longicornis</name>
    <name type="common">Bush tick</name>
    <dbReference type="NCBI Taxonomy" id="44386"/>
    <lineage>
        <taxon>Eukaryota</taxon>
        <taxon>Metazoa</taxon>
        <taxon>Ecdysozoa</taxon>
        <taxon>Arthropoda</taxon>
        <taxon>Chelicerata</taxon>
        <taxon>Arachnida</taxon>
        <taxon>Acari</taxon>
        <taxon>Parasitiformes</taxon>
        <taxon>Ixodida</taxon>
        <taxon>Ixodoidea</taxon>
        <taxon>Ixodidae</taxon>
        <taxon>Haemaphysalinae</taxon>
        <taxon>Haemaphysalis</taxon>
    </lineage>
</organism>
<dbReference type="OrthoDB" id="6484520at2759"/>
<dbReference type="Gene3D" id="3.40.50.12780">
    <property type="entry name" value="N-terminal domain of ligase-like"/>
    <property type="match status" value="1"/>
</dbReference>
<keyword evidence="5" id="KW-0812">Transmembrane</keyword>
<dbReference type="PROSITE" id="PS00455">
    <property type="entry name" value="AMP_BINDING"/>
    <property type="match status" value="1"/>
</dbReference>
<keyword evidence="3" id="KW-0436">Ligase</keyword>
<keyword evidence="8" id="KW-1185">Reference proteome</keyword>
<evidence type="ECO:0000256" key="3">
    <source>
        <dbReference type="ARBA" id="ARBA00022598"/>
    </source>
</evidence>
<comment type="similarity">
    <text evidence="2">Belongs to the ATP-dependent AMP-binding enzyme family.</text>
</comment>
<dbReference type="EMBL" id="JABSTR010000002">
    <property type="protein sequence ID" value="KAH9364426.1"/>
    <property type="molecule type" value="Genomic_DNA"/>
</dbReference>
<dbReference type="InterPro" id="IPR020845">
    <property type="entry name" value="AMP-binding_CS"/>
</dbReference>
<evidence type="ECO:0000313" key="7">
    <source>
        <dbReference type="EMBL" id="KAH9364426.1"/>
    </source>
</evidence>
<dbReference type="Pfam" id="PF00501">
    <property type="entry name" value="AMP-binding"/>
    <property type="match status" value="1"/>
</dbReference>
<reference evidence="7 8" key="1">
    <citation type="journal article" date="2020" name="Cell">
        <title>Large-Scale Comparative Analyses of Tick Genomes Elucidate Their Genetic Diversity and Vector Capacities.</title>
        <authorList>
            <consortium name="Tick Genome and Microbiome Consortium (TIGMIC)"/>
            <person name="Jia N."/>
            <person name="Wang J."/>
            <person name="Shi W."/>
            <person name="Du L."/>
            <person name="Sun Y."/>
            <person name="Zhan W."/>
            <person name="Jiang J.F."/>
            <person name="Wang Q."/>
            <person name="Zhang B."/>
            <person name="Ji P."/>
            <person name="Bell-Sakyi L."/>
            <person name="Cui X.M."/>
            <person name="Yuan T.T."/>
            <person name="Jiang B.G."/>
            <person name="Yang W.F."/>
            <person name="Lam T.T."/>
            <person name="Chang Q.C."/>
            <person name="Ding S.J."/>
            <person name="Wang X.J."/>
            <person name="Zhu J.G."/>
            <person name="Ruan X.D."/>
            <person name="Zhao L."/>
            <person name="Wei J.T."/>
            <person name="Ye R.Z."/>
            <person name="Que T.C."/>
            <person name="Du C.H."/>
            <person name="Zhou Y.H."/>
            <person name="Cheng J.X."/>
            <person name="Dai P.F."/>
            <person name="Guo W.B."/>
            <person name="Han X.H."/>
            <person name="Huang E.J."/>
            <person name="Li L.F."/>
            <person name="Wei W."/>
            <person name="Gao Y.C."/>
            <person name="Liu J.Z."/>
            <person name="Shao H.Z."/>
            <person name="Wang X."/>
            <person name="Wang C.C."/>
            <person name="Yang T.C."/>
            <person name="Huo Q.B."/>
            <person name="Li W."/>
            <person name="Chen H.Y."/>
            <person name="Chen S.E."/>
            <person name="Zhou L.G."/>
            <person name="Ni X.B."/>
            <person name="Tian J.H."/>
            <person name="Sheng Y."/>
            <person name="Liu T."/>
            <person name="Pan Y.S."/>
            <person name="Xia L.Y."/>
            <person name="Li J."/>
            <person name="Zhao F."/>
            <person name="Cao W.C."/>
        </authorList>
    </citation>
    <scope>NUCLEOTIDE SEQUENCE [LARGE SCALE GENOMIC DNA]</scope>
    <source>
        <strain evidence="7">HaeL-2018</strain>
    </source>
</reference>
<dbReference type="InterPro" id="IPR042099">
    <property type="entry name" value="ANL_N_sf"/>
</dbReference>
<dbReference type="GO" id="GO:0016405">
    <property type="term" value="F:CoA-ligase activity"/>
    <property type="evidence" value="ECO:0007669"/>
    <property type="project" value="TreeGrafter"/>
</dbReference>
<evidence type="ECO:0000256" key="4">
    <source>
        <dbReference type="ARBA" id="ARBA00023140"/>
    </source>
</evidence>
<dbReference type="InterPro" id="IPR000873">
    <property type="entry name" value="AMP-dep_synth/lig_dom"/>
</dbReference>
<dbReference type="AlphaFoldDB" id="A0A9J6FMP0"/>
<dbReference type="OMA" id="LEMEYVI"/>
<dbReference type="PANTHER" id="PTHR24096:SF149">
    <property type="entry name" value="AMP-BINDING DOMAIN-CONTAINING PROTEIN-RELATED"/>
    <property type="match status" value="1"/>
</dbReference>
<dbReference type="GO" id="GO:0005777">
    <property type="term" value="C:peroxisome"/>
    <property type="evidence" value="ECO:0007669"/>
    <property type="project" value="UniProtKB-SubCell"/>
</dbReference>
<keyword evidence="5" id="KW-0472">Membrane</keyword>
<dbReference type="Proteomes" id="UP000821853">
    <property type="component" value="Chromosome 10"/>
</dbReference>